<dbReference type="NCBIfam" id="TIGR00420">
    <property type="entry name" value="trmU"/>
    <property type="match status" value="1"/>
</dbReference>
<feature type="binding site" evidence="9">
    <location>
        <position position="115"/>
    </location>
    <ligand>
        <name>ATP</name>
        <dbReference type="ChEBI" id="CHEBI:30616"/>
    </ligand>
</feature>
<dbReference type="Pfam" id="PF03054">
    <property type="entry name" value="tRNA_Me_trans"/>
    <property type="match status" value="1"/>
</dbReference>
<dbReference type="GO" id="GO:0005737">
    <property type="term" value="C:cytoplasm"/>
    <property type="evidence" value="ECO:0007669"/>
    <property type="project" value="UniProtKB-SubCell"/>
</dbReference>
<comment type="similarity">
    <text evidence="9">Belongs to the MnmA/TRMU family.</text>
</comment>
<feature type="binding site" evidence="9">
    <location>
        <position position="37"/>
    </location>
    <ligand>
        <name>ATP</name>
        <dbReference type="ChEBI" id="CHEBI:30616"/>
    </ligand>
</feature>
<dbReference type="GO" id="GO:0002143">
    <property type="term" value="P:tRNA wobble position uridine thiolation"/>
    <property type="evidence" value="ECO:0007669"/>
    <property type="project" value="TreeGrafter"/>
</dbReference>
<dbReference type="GO" id="GO:0008168">
    <property type="term" value="F:methyltransferase activity"/>
    <property type="evidence" value="ECO:0007669"/>
    <property type="project" value="UniProtKB-KW"/>
</dbReference>
<dbReference type="GO" id="GO:0000049">
    <property type="term" value="F:tRNA binding"/>
    <property type="evidence" value="ECO:0007669"/>
    <property type="project" value="UniProtKB-KW"/>
</dbReference>
<keyword evidence="7 9" id="KW-1015">Disulfide bond</keyword>
<evidence type="ECO:0000259" key="11">
    <source>
        <dbReference type="Pfam" id="PF20259"/>
    </source>
</evidence>
<dbReference type="Pfam" id="PF20259">
    <property type="entry name" value="tRNA_Me_trans_M"/>
    <property type="match status" value="1"/>
</dbReference>
<protein>
    <recommendedName>
        <fullName evidence="9">tRNA-specific 2-thiouridylase MnmA</fullName>
        <ecNumber evidence="9">2.8.1.13</ecNumber>
    </recommendedName>
</protein>
<feature type="disulfide bond" description="Alternate" evidence="9">
    <location>
        <begin position="91"/>
        <end position="188"/>
    </location>
</feature>
<dbReference type="FunFam" id="2.30.30.280:FF:000001">
    <property type="entry name" value="tRNA-specific 2-thiouridylase MnmA"/>
    <property type="match status" value="1"/>
</dbReference>
<feature type="domain" description="tRNA-specific 2-thiouridylase MnmA-like C-terminal" evidence="10">
    <location>
        <begin position="270"/>
        <end position="345"/>
    </location>
</feature>
<dbReference type="NCBIfam" id="NF001138">
    <property type="entry name" value="PRK00143.1"/>
    <property type="match status" value="1"/>
</dbReference>
<dbReference type="InterPro" id="IPR023382">
    <property type="entry name" value="MnmA-like_central_sf"/>
</dbReference>
<dbReference type="CDD" id="cd01998">
    <property type="entry name" value="MnmA_TRMU-like"/>
    <property type="match status" value="1"/>
</dbReference>
<dbReference type="InterPro" id="IPR014729">
    <property type="entry name" value="Rossmann-like_a/b/a_fold"/>
</dbReference>
<dbReference type="Gene3D" id="3.40.50.620">
    <property type="entry name" value="HUPs"/>
    <property type="match status" value="1"/>
</dbReference>
<dbReference type="HAMAP" id="MF_00144">
    <property type="entry name" value="tRNA_thiouridyl_MnmA"/>
    <property type="match status" value="1"/>
</dbReference>
<dbReference type="InterPro" id="IPR004506">
    <property type="entry name" value="MnmA-like"/>
</dbReference>
<evidence type="ECO:0000256" key="3">
    <source>
        <dbReference type="ARBA" id="ARBA00022694"/>
    </source>
</evidence>
<dbReference type="Gene3D" id="2.40.30.10">
    <property type="entry name" value="Translation factors"/>
    <property type="match status" value="1"/>
</dbReference>
<gene>
    <name evidence="9" type="primary">mnmA</name>
    <name evidence="12" type="ORF">HMPREF9446_02512</name>
</gene>
<feature type="region of interest" description="Interaction with tRNA" evidence="9">
    <location>
        <begin position="296"/>
        <end position="297"/>
    </location>
</feature>
<dbReference type="HOGENOM" id="CLU_035188_1_0_10"/>
<keyword evidence="6 9" id="KW-0694">RNA-binding</keyword>
<dbReference type="Gene3D" id="2.30.30.280">
    <property type="entry name" value="Adenine nucleotide alpha hydrolases-like domains"/>
    <property type="match status" value="1"/>
</dbReference>
<keyword evidence="12" id="KW-0489">Methyltransferase</keyword>
<dbReference type="EMBL" id="AFBN01000047">
    <property type="protein sequence ID" value="EGF56110.1"/>
    <property type="molecule type" value="Genomic_DNA"/>
</dbReference>
<accession>F3PUN9</accession>
<dbReference type="STRING" id="763034.HMPREF9446_02512"/>
<dbReference type="PANTHER" id="PTHR11933">
    <property type="entry name" value="TRNA 5-METHYLAMINOMETHYL-2-THIOURIDYLATE -METHYLTRANSFERASE"/>
    <property type="match status" value="1"/>
</dbReference>
<dbReference type="EC" id="2.8.1.13" evidence="9"/>
<evidence type="ECO:0000256" key="1">
    <source>
        <dbReference type="ARBA" id="ARBA00022555"/>
    </source>
</evidence>
<proteinExistence type="inferred from homology"/>
<dbReference type="Proteomes" id="UP000003416">
    <property type="component" value="Unassembled WGS sequence"/>
</dbReference>
<dbReference type="AlphaFoldDB" id="F3PUN9"/>
<comment type="function">
    <text evidence="9">Catalyzes the 2-thiolation of uridine at the wobble position (U34) of tRNA, leading to the formation of s(2)U34.</text>
</comment>
<dbReference type="GO" id="GO:0005524">
    <property type="term" value="F:ATP binding"/>
    <property type="evidence" value="ECO:0007669"/>
    <property type="project" value="UniProtKB-KW"/>
</dbReference>
<feature type="domain" description="tRNA-specific 2-thiouridylase MnmA-like central" evidence="11">
    <location>
        <begin position="196"/>
        <end position="262"/>
    </location>
</feature>
<feature type="site" description="Interaction with tRNA" evidence="9">
    <location>
        <position position="116"/>
    </location>
</feature>
<evidence type="ECO:0000313" key="13">
    <source>
        <dbReference type="Proteomes" id="UP000003416"/>
    </source>
</evidence>
<dbReference type="GeneID" id="86050023"/>
<feature type="site" description="Interaction with tRNA" evidence="9">
    <location>
        <position position="329"/>
    </location>
</feature>
<comment type="subcellular location">
    <subcellularLocation>
        <location evidence="9">Cytoplasm</location>
    </subcellularLocation>
</comment>
<evidence type="ECO:0000256" key="5">
    <source>
        <dbReference type="ARBA" id="ARBA00022840"/>
    </source>
</evidence>
<dbReference type="InterPro" id="IPR046884">
    <property type="entry name" value="MnmA-like_central"/>
</dbReference>
<evidence type="ECO:0000256" key="9">
    <source>
        <dbReference type="HAMAP-Rule" id="MF_00144"/>
    </source>
</evidence>
<dbReference type="SUPFAM" id="SSF52402">
    <property type="entry name" value="Adenine nucleotide alpha hydrolases-like"/>
    <property type="match status" value="1"/>
</dbReference>
<evidence type="ECO:0000259" key="10">
    <source>
        <dbReference type="Pfam" id="PF20258"/>
    </source>
</evidence>
<evidence type="ECO:0000256" key="4">
    <source>
        <dbReference type="ARBA" id="ARBA00022741"/>
    </source>
</evidence>
<dbReference type="GO" id="GO:0032259">
    <property type="term" value="P:methylation"/>
    <property type="evidence" value="ECO:0007669"/>
    <property type="project" value="UniProtKB-KW"/>
</dbReference>
<sequence length="359" mass="40939">MNKSEKRVLVGMSGGIDSTATCLMLKEQGYEIVGLTMWVWGDKPVDACELAESMGIGHYIADERDAFRRIIVQDFIDEYRQGRTPNPCVMCNPMFKFRILMEWADKLGCKYIATGHYTRLEEIDGKVYIIAGDDDKKDQSYFLWRLGQDVLKRCIFPLGTYTKPQVRGYLRDKGYAVKAEEGESMEVCFIKGDYRDFLKEHSPEIDREIGPGWFVNSEGVKLGEHKGYPYYTIGQRKGLEIALGKPAYVLKINPLKNTVMLGDAEQLKTRHMLVEQEKLTDEREVFESKELTVRIRYRSKPIPCTVRRLEDGRLLVCFQVEASAIAPGQSAVFYIGRRVVGGSFIASQRGIGMYIAENN</sequence>
<dbReference type="RefSeq" id="WP_009125767.1">
    <property type="nucleotide sequence ID" value="NZ_GL882644.1"/>
</dbReference>
<dbReference type="FunFam" id="3.40.50.620:FF:000210">
    <property type="entry name" value="tRNA-specific 2-thiouridylase MnmA"/>
    <property type="match status" value="1"/>
</dbReference>
<name>F3PUN9_9BACE</name>
<feature type="binding site" evidence="9">
    <location>
        <begin position="11"/>
        <end position="18"/>
    </location>
    <ligand>
        <name>ATP</name>
        <dbReference type="ChEBI" id="CHEBI:30616"/>
    </ligand>
</feature>
<keyword evidence="2 9" id="KW-0808">Transferase</keyword>
<keyword evidence="4 9" id="KW-0547">Nucleotide-binding</keyword>
<evidence type="ECO:0000256" key="8">
    <source>
        <dbReference type="ARBA" id="ARBA00051542"/>
    </source>
</evidence>
<comment type="catalytic activity">
    <reaction evidence="8 9">
        <text>S-sulfanyl-L-cysteinyl-[protein] + uridine(34) in tRNA + AH2 + ATP = 2-thiouridine(34) in tRNA + L-cysteinyl-[protein] + A + AMP + diphosphate + H(+)</text>
        <dbReference type="Rhea" id="RHEA:47032"/>
        <dbReference type="Rhea" id="RHEA-COMP:10131"/>
        <dbReference type="Rhea" id="RHEA-COMP:11726"/>
        <dbReference type="Rhea" id="RHEA-COMP:11727"/>
        <dbReference type="Rhea" id="RHEA-COMP:11728"/>
        <dbReference type="ChEBI" id="CHEBI:13193"/>
        <dbReference type="ChEBI" id="CHEBI:15378"/>
        <dbReference type="ChEBI" id="CHEBI:17499"/>
        <dbReference type="ChEBI" id="CHEBI:29950"/>
        <dbReference type="ChEBI" id="CHEBI:30616"/>
        <dbReference type="ChEBI" id="CHEBI:33019"/>
        <dbReference type="ChEBI" id="CHEBI:61963"/>
        <dbReference type="ChEBI" id="CHEBI:65315"/>
        <dbReference type="ChEBI" id="CHEBI:87170"/>
        <dbReference type="ChEBI" id="CHEBI:456215"/>
        <dbReference type="EC" id="2.8.1.13"/>
    </reaction>
</comment>
<evidence type="ECO:0000313" key="12">
    <source>
        <dbReference type="EMBL" id="EGF56110.1"/>
    </source>
</evidence>
<keyword evidence="3 9" id="KW-0819">tRNA processing</keyword>
<dbReference type="InterPro" id="IPR046885">
    <property type="entry name" value="MnmA-like_C"/>
</dbReference>
<comment type="caution">
    <text evidence="12">The sequence shown here is derived from an EMBL/GenBank/DDBJ whole genome shotgun (WGS) entry which is preliminary data.</text>
</comment>
<keyword evidence="1 9" id="KW-0820">tRNA-binding</keyword>
<evidence type="ECO:0000256" key="7">
    <source>
        <dbReference type="ARBA" id="ARBA00023157"/>
    </source>
</evidence>
<organism evidence="12 13">
    <name type="scientific">Bacteroides fluxus YIT 12057</name>
    <dbReference type="NCBI Taxonomy" id="763034"/>
    <lineage>
        <taxon>Bacteria</taxon>
        <taxon>Pseudomonadati</taxon>
        <taxon>Bacteroidota</taxon>
        <taxon>Bacteroidia</taxon>
        <taxon>Bacteroidales</taxon>
        <taxon>Bacteroidaceae</taxon>
        <taxon>Bacteroides</taxon>
    </lineage>
</organism>
<evidence type="ECO:0000256" key="6">
    <source>
        <dbReference type="ARBA" id="ARBA00022884"/>
    </source>
</evidence>
<keyword evidence="5 9" id="KW-0067">ATP-binding</keyword>
<dbReference type="eggNOG" id="COG0482">
    <property type="taxonomic scope" value="Bacteria"/>
</dbReference>
<feature type="region of interest" description="Interaction with tRNA" evidence="9">
    <location>
        <begin position="137"/>
        <end position="139"/>
    </location>
</feature>
<dbReference type="NCBIfam" id="NF011258">
    <property type="entry name" value="PRK14664.1"/>
    <property type="match status" value="1"/>
</dbReference>
<keyword evidence="13" id="KW-1185">Reference proteome</keyword>
<feature type="active site" description="Nucleophile" evidence="9">
    <location>
        <position position="91"/>
    </location>
</feature>
<comment type="caution">
    <text evidence="9">Lacks conserved residue(s) required for the propagation of feature annotation.</text>
</comment>
<feature type="active site" description="Cysteine persulfide intermediate" evidence="9">
    <location>
        <position position="188"/>
    </location>
</feature>
<dbReference type="GO" id="GO:0103016">
    <property type="term" value="F:tRNA-uridine 2-sulfurtransferase activity"/>
    <property type="evidence" value="ECO:0007669"/>
    <property type="project" value="UniProtKB-EC"/>
</dbReference>
<keyword evidence="9" id="KW-0963">Cytoplasm</keyword>
<reference evidence="12 13" key="1">
    <citation type="submission" date="2011-02" db="EMBL/GenBank/DDBJ databases">
        <authorList>
            <person name="Weinstock G."/>
            <person name="Sodergren E."/>
            <person name="Clifton S."/>
            <person name="Fulton L."/>
            <person name="Fulton B."/>
            <person name="Courtney L."/>
            <person name="Fronick C."/>
            <person name="Harrison M."/>
            <person name="Strong C."/>
            <person name="Farmer C."/>
            <person name="Delahaunty K."/>
            <person name="Markovic C."/>
            <person name="Hall O."/>
            <person name="Minx P."/>
            <person name="Tomlinson C."/>
            <person name="Mitreva M."/>
            <person name="Hou S."/>
            <person name="Chen J."/>
            <person name="Wollam A."/>
            <person name="Pepin K.H."/>
            <person name="Johnson M."/>
            <person name="Bhonagiri V."/>
            <person name="Zhang X."/>
            <person name="Suruliraj S."/>
            <person name="Warren W."/>
            <person name="Chinwalla A."/>
            <person name="Mardis E.R."/>
            <person name="Wilson R.K."/>
        </authorList>
    </citation>
    <scope>NUCLEOTIDE SEQUENCE [LARGE SCALE GENOMIC DNA]</scope>
    <source>
        <strain evidence="12 13">YIT 12057</strain>
    </source>
</reference>
<dbReference type="Pfam" id="PF20258">
    <property type="entry name" value="tRNA_Me_trans_C"/>
    <property type="match status" value="1"/>
</dbReference>
<evidence type="ECO:0000256" key="2">
    <source>
        <dbReference type="ARBA" id="ARBA00022679"/>
    </source>
</evidence>
<dbReference type="PANTHER" id="PTHR11933:SF5">
    <property type="entry name" value="MITOCHONDRIAL TRNA-SPECIFIC 2-THIOURIDYLASE 1"/>
    <property type="match status" value="1"/>
</dbReference>